<comment type="caution">
    <text evidence="2">The sequence shown here is derived from an EMBL/GenBank/DDBJ whole genome shotgun (WGS) entry which is preliminary data.</text>
</comment>
<evidence type="ECO:0000256" key="1">
    <source>
        <dbReference type="SAM" id="Phobius"/>
    </source>
</evidence>
<dbReference type="AlphaFoldDB" id="A0AAV1TV30"/>
<name>A0AAV1TV30_9STRA</name>
<dbReference type="EMBL" id="CAKLBY020000097">
    <property type="protein sequence ID" value="CAK7926120.1"/>
    <property type="molecule type" value="Genomic_DNA"/>
</dbReference>
<accession>A0AAV1TV30</accession>
<gene>
    <name evidence="2" type="ORF">PM001_LOCUS11270</name>
</gene>
<evidence type="ECO:0008006" key="4">
    <source>
        <dbReference type="Google" id="ProtNLM"/>
    </source>
</evidence>
<dbReference type="Proteomes" id="UP001162060">
    <property type="component" value="Unassembled WGS sequence"/>
</dbReference>
<feature type="transmembrane region" description="Helical" evidence="1">
    <location>
        <begin position="21"/>
        <end position="41"/>
    </location>
</feature>
<reference evidence="2" key="1">
    <citation type="submission" date="2024-01" db="EMBL/GenBank/DDBJ databases">
        <authorList>
            <person name="Webb A."/>
        </authorList>
    </citation>
    <scope>NUCLEOTIDE SEQUENCE</scope>
    <source>
        <strain evidence="2">Pm1</strain>
    </source>
</reference>
<evidence type="ECO:0000313" key="2">
    <source>
        <dbReference type="EMBL" id="CAK7926120.1"/>
    </source>
</evidence>
<organism evidence="2 3">
    <name type="scientific">Peronospora matthiolae</name>
    <dbReference type="NCBI Taxonomy" id="2874970"/>
    <lineage>
        <taxon>Eukaryota</taxon>
        <taxon>Sar</taxon>
        <taxon>Stramenopiles</taxon>
        <taxon>Oomycota</taxon>
        <taxon>Peronosporomycetes</taxon>
        <taxon>Peronosporales</taxon>
        <taxon>Peronosporaceae</taxon>
        <taxon>Peronospora</taxon>
    </lineage>
</organism>
<keyword evidence="1" id="KW-1133">Transmembrane helix</keyword>
<keyword evidence="1" id="KW-0472">Membrane</keyword>
<proteinExistence type="predicted"/>
<protein>
    <recommendedName>
        <fullName evidence="4">Reverse transcriptase Ty1/copia-type domain-containing protein</fullName>
    </recommendedName>
</protein>
<sequence>MRGRHLPLRKRDGKDTIVMVVYVDDLLATGIVAAAVVRYFASLASLSIKDLGRVS</sequence>
<keyword evidence="1" id="KW-0812">Transmembrane</keyword>
<evidence type="ECO:0000313" key="3">
    <source>
        <dbReference type="Proteomes" id="UP001162060"/>
    </source>
</evidence>